<keyword evidence="4" id="KW-1133">Transmembrane helix</keyword>
<evidence type="ECO:0000256" key="2">
    <source>
        <dbReference type="ARBA" id="ARBA00022803"/>
    </source>
</evidence>
<name>A0A644ZD64_9ZZZZ</name>
<protein>
    <submittedName>
        <fullName evidence="6">Photosystem I assembly protein Ycf3</fullName>
    </submittedName>
</protein>
<dbReference type="GO" id="GO:0006355">
    <property type="term" value="P:regulation of DNA-templated transcription"/>
    <property type="evidence" value="ECO:0007669"/>
    <property type="project" value="InterPro"/>
</dbReference>
<dbReference type="PROSITE" id="PS00622">
    <property type="entry name" value="HTH_LUXR_1"/>
    <property type="match status" value="1"/>
</dbReference>
<evidence type="ECO:0000259" key="5">
    <source>
        <dbReference type="PROSITE" id="PS00622"/>
    </source>
</evidence>
<dbReference type="InterPro" id="IPR000792">
    <property type="entry name" value="Tscrpt_reg_LuxR_C"/>
</dbReference>
<reference evidence="6" key="1">
    <citation type="submission" date="2019-08" db="EMBL/GenBank/DDBJ databases">
        <authorList>
            <person name="Kucharzyk K."/>
            <person name="Murdoch R.W."/>
            <person name="Higgins S."/>
            <person name="Loffler F."/>
        </authorList>
    </citation>
    <scope>NUCLEOTIDE SEQUENCE</scope>
</reference>
<dbReference type="AlphaFoldDB" id="A0A644ZD64"/>
<keyword evidence="4" id="KW-0472">Membrane</keyword>
<dbReference type="Pfam" id="PF13424">
    <property type="entry name" value="TPR_12"/>
    <property type="match status" value="1"/>
</dbReference>
<keyword evidence="1" id="KW-0677">Repeat</keyword>
<sequence length="508" mass="58415">MNAWYQAGIEALSDNDDVNALGYFNRALEFSDQCNDPERKADILVHLADIYYKANNYEKALQFYISSIHYYAVQAKTNKIIRSLDDISNIYLDLKMYPNALQGLYLSRKYYQGQRVPDERALMVNSMNIGVVYGQQEMTDSSLLYFNLALDLAEKLDSQIVLGGVLNNIGAVYSKLDSNELAMKYFNDALTCFERIHYDKGIGISLGNIGYIFQKQGNYNKASDLYLRSVEYLLDSKANYQLLNTYQNICDVFKLMGKFEAALRYNEKFLQLQDSIASADRVNKLIEIDMQNKISQKDNEVKILEQEKLISEKENKIRQIKQYLFIGGLGLALILGLLLLRNMRVSIRNIRLKQELLLSEKHQLATELKLKNKDIEFYALRIVEKNDFLENLNREIEALHGADEDFQSLMKITGAIRNSLNIDNETLELESKINAAYSGFMSRLEEKFPDLSKTDKRLCSLMVLGLTSKDIALIMKITPESVKKGRYRLRKKLNLESEDDIAGFLKTL</sequence>
<evidence type="ECO:0000256" key="3">
    <source>
        <dbReference type="SAM" id="Coils"/>
    </source>
</evidence>
<dbReference type="SUPFAM" id="SSF48452">
    <property type="entry name" value="TPR-like"/>
    <property type="match status" value="2"/>
</dbReference>
<keyword evidence="2" id="KW-0802">TPR repeat</keyword>
<dbReference type="Pfam" id="PF00196">
    <property type="entry name" value="GerE"/>
    <property type="match status" value="1"/>
</dbReference>
<proteinExistence type="predicted"/>
<dbReference type="InterPro" id="IPR016032">
    <property type="entry name" value="Sig_transdc_resp-reg_C-effctor"/>
</dbReference>
<dbReference type="SUPFAM" id="SSF46894">
    <property type="entry name" value="C-terminal effector domain of the bipartite response regulators"/>
    <property type="match status" value="1"/>
</dbReference>
<accession>A0A644ZD64</accession>
<dbReference type="SMART" id="SM00421">
    <property type="entry name" value="HTH_LUXR"/>
    <property type="match status" value="1"/>
</dbReference>
<dbReference type="PANTHER" id="PTHR45641:SF19">
    <property type="entry name" value="NEPHROCYSTIN-3"/>
    <property type="match status" value="1"/>
</dbReference>
<evidence type="ECO:0000256" key="1">
    <source>
        <dbReference type="ARBA" id="ARBA00022737"/>
    </source>
</evidence>
<feature type="transmembrane region" description="Helical" evidence="4">
    <location>
        <begin position="323"/>
        <end position="340"/>
    </location>
</feature>
<feature type="coiled-coil region" evidence="3">
    <location>
        <begin position="287"/>
        <end position="314"/>
    </location>
</feature>
<gene>
    <name evidence="6" type="primary">ycf3_21</name>
    <name evidence="6" type="ORF">SDC9_83252</name>
</gene>
<dbReference type="Gene3D" id="1.10.10.10">
    <property type="entry name" value="Winged helix-like DNA-binding domain superfamily/Winged helix DNA-binding domain"/>
    <property type="match status" value="1"/>
</dbReference>
<comment type="caution">
    <text evidence="6">The sequence shown here is derived from an EMBL/GenBank/DDBJ whole genome shotgun (WGS) entry which is preliminary data.</text>
</comment>
<dbReference type="Gene3D" id="1.25.40.10">
    <property type="entry name" value="Tetratricopeptide repeat domain"/>
    <property type="match status" value="2"/>
</dbReference>
<dbReference type="PANTHER" id="PTHR45641">
    <property type="entry name" value="TETRATRICOPEPTIDE REPEAT PROTEIN (AFU_ORTHOLOGUE AFUA_6G03870)"/>
    <property type="match status" value="1"/>
</dbReference>
<dbReference type="InterPro" id="IPR011990">
    <property type="entry name" value="TPR-like_helical_dom_sf"/>
</dbReference>
<organism evidence="6">
    <name type="scientific">bioreactor metagenome</name>
    <dbReference type="NCBI Taxonomy" id="1076179"/>
    <lineage>
        <taxon>unclassified sequences</taxon>
        <taxon>metagenomes</taxon>
        <taxon>ecological metagenomes</taxon>
    </lineage>
</organism>
<dbReference type="SMART" id="SM00028">
    <property type="entry name" value="TPR"/>
    <property type="match status" value="6"/>
</dbReference>
<dbReference type="GO" id="GO:0003677">
    <property type="term" value="F:DNA binding"/>
    <property type="evidence" value="ECO:0007669"/>
    <property type="project" value="InterPro"/>
</dbReference>
<keyword evidence="3" id="KW-0175">Coiled coil</keyword>
<evidence type="ECO:0000313" key="6">
    <source>
        <dbReference type="EMBL" id="MPM36653.1"/>
    </source>
</evidence>
<feature type="domain" description="HTH luxR-type" evidence="5">
    <location>
        <begin position="465"/>
        <end position="492"/>
    </location>
</feature>
<dbReference type="InterPro" id="IPR036388">
    <property type="entry name" value="WH-like_DNA-bd_sf"/>
</dbReference>
<dbReference type="InterPro" id="IPR019734">
    <property type="entry name" value="TPR_rpt"/>
</dbReference>
<keyword evidence="4" id="KW-0812">Transmembrane</keyword>
<evidence type="ECO:0000256" key="4">
    <source>
        <dbReference type="SAM" id="Phobius"/>
    </source>
</evidence>
<dbReference type="EMBL" id="VSSQ01007679">
    <property type="protein sequence ID" value="MPM36653.1"/>
    <property type="molecule type" value="Genomic_DNA"/>
</dbReference>
<dbReference type="Pfam" id="PF13176">
    <property type="entry name" value="TPR_7"/>
    <property type="match status" value="1"/>
</dbReference>